<dbReference type="PATRIC" id="fig|1004151.3.peg.2944"/>
<keyword evidence="2" id="KW-1185">Reference proteome</keyword>
<gene>
    <name evidence="1" type="ORF">PTE_02854</name>
</gene>
<dbReference type="RefSeq" id="WP_269149737.1">
    <property type="nucleotide sequence ID" value="NZ_AYSJ01000013.1"/>
</dbReference>
<name>W3V528_9GAMM</name>
<dbReference type="AlphaFoldDB" id="W3V528"/>
<evidence type="ECO:0000313" key="2">
    <source>
        <dbReference type="Proteomes" id="UP000018957"/>
    </source>
</evidence>
<evidence type="ECO:0000313" key="1">
    <source>
        <dbReference type="EMBL" id="ETS30908.1"/>
    </source>
</evidence>
<dbReference type="Proteomes" id="UP000018957">
    <property type="component" value="Unassembled WGS sequence"/>
</dbReference>
<protein>
    <submittedName>
        <fullName evidence="1">Uncharacterized protein</fullName>
    </submittedName>
</protein>
<reference evidence="1 2" key="1">
    <citation type="submission" date="2013-11" db="EMBL/GenBank/DDBJ databases">
        <title>Elucidation of the Photorhabdus temperata genome and generation of transposon mutant library to identify motility mutants.</title>
        <authorList>
            <person name="Hurst S.G.IV."/>
            <person name="Micheals B."/>
            <person name="Abebe-Akele F."/>
            <person name="Rowedder H."/>
            <person name="Bullock H."/>
            <person name="Jackobeck R."/>
            <person name="Janicki E."/>
            <person name="Tisa L.S."/>
        </authorList>
    </citation>
    <scope>NUCLEOTIDE SEQUENCE [LARGE SCALE GENOMIC DNA]</scope>
    <source>
        <strain evidence="1 2">NC19</strain>
    </source>
</reference>
<proteinExistence type="predicted"/>
<accession>W3V528</accession>
<comment type="caution">
    <text evidence="1">The sequence shown here is derived from an EMBL/GenBank/DDBJ whole genome shotgun (WGS) entry which is preliminary data.</text>
</comment>
<dbReference type="EMBL" id="AYSJ01000013">
    <property type="protein sequence ID" value="ETS30908.1"/>
    <property type="molecule type" value="Genomic_DNA"/>
</dbReference>
<organism evidence="1 2">
    <name type="scientific">Photorhabdus khanii NC19</name>
    <dbReference type="NCBI Taxonomy" id="1004151"/>
    <lineage>
        <taxon>Bacteria</taxon>
        <taxon>Pseudomonadati</taxon>
        <taxon>Pseudomonadota</taxon>
        <taxon>Gammaproteobacteria</taxon>
        <taxon>Enterobacterales</taxon>
        <taxon>Morganellaceae</taxon>
        <taxon>Photorhabdus</taxon>
    </lineage>
</organism>
<sequence>MIKKYRSNAFAAIHETMEELSEIGVVNESMKLCGAPHWCLCCYS</sequence>